<organism evidence="3 4">
    <name type="scientific">Coleofasciculus chthonoplastes PCC 7420</name>
    <dbReference type="NCBI Taxonomy" id="118168"/>
    <lineage>
        <taxon>Bacteria</taxon>
        <taxon>Bacillati</taxon>
        <taxon>Cyanobacteriota</taxon>
        <taxon>Cyanophyceae</taxon>
        <taxon>Coleofasciculales</taxon>
        <taxon>Coleofasciculaceae</taxon>
        <taxon>Coleofasciculus</taxon>
    </lineage>
</organism>
<comment type="similarity">
    <text evidence="1">Belongs to the NAD(P)-dependent epimerase/dehydratase family.</text>
</comment>
<dbReference type="AlphaFoldDB" id="B4W1L0"/>
<dbReference type="SUPFAM" id="SSF51735">
    <property type="entry name" value="NAD(P)-binding Rossmann-fold domains"/>
    <property type="match status" value="1"/>
</dbReference>
<dbReference type="InterPro" id="IPR036291">
    <property type="entry name" value="NAD(P)-bd_dom_sf"/>
</dbReference>
<accession>B4W1L0</accession>
<feature type="domain" description="NAD-dependent epimerase/dehydratase" evidence="2">
    <location>
        <begin position="12"/>
        <end position="236"/>
    </location>
</feature>
<dbReference type="PANTHER" id="PTHR43000">
    <property type="entry name" value="DTDP-D-GLUCOSE 4,6-DEHYDRATASE-RELATED"/>
    <property type="match status" value="1"/>
</dbReference>
<reference evidence="3 4" key="1">
    <citation type="submission" date="2008-07" db="EMBL/GenBank/DDBJ databases">
        <authorList>
            <person name="Tandeau de Marsac N."/>
            <person name="Ferriera S."/>
            <person name="Johnson J."/>
            <person name="Kravitz S."/>
            <person name="Beeson K."/>
            <person name="Sutton G."/>
            <person name="Rogers Y.-H."/>
            <person name="Friedman R."/>
            <person name="Frazier M."/>
            <person name="Venter J.C."/>
        </authorList>
    </citation>
    <scope>NUCLEOTIDE SEQUENCE [LARGE SCALE GENOMIC DNA]</scope>
    <source>
        <strain evidence="3 4">PCC 7420</strain>
    </source>
</reference>
<proteinExistence type="inferred from homology"/>
<dbReference type="eggNOG" id="COG0451">
    <property type="taxonomic scope" value="Bacteria"/>
</dbReference>
<keyword evidence="4" id="KW-1185">Reference proteome</keyword>
<sequence length="309" mass="33922">MSYLNQLKDRRVLVTGASGFIGRHVVEMGQAAGVDIHTLSRHSIDKLGITSWTGNLTDDNRIAEIITNLRPDGIIHLAAGGVAYGTGKAPDLLRVNTVGLGVLLETVTSLKLQPSIVIAGSGFEYAPQNRPLKETDPIAPPSAYGVSKAASTLLAQLYATQLPITILRLFSIYGPGEKEPRLTPYIIAQAQRGQPVEITAGEQRRDYTYVKDVAQAFWRALAIPPDNQQLRVLNVASGQTITLRDFIQAIADELSRYHITTDLRFGAKPYRPNELMNYTADISQLQDHLNWLPPTSLQQGLAEMVEEQL</sequence>
<dbReference type="Proteomes" id="UP000003835">
    <property type="component" value="Unassembled WGS sequence"/>
</dbReference>
<dbReference type="EMBL" id="DS989868">
    <property type="protein sequence ID" value="EDX71925.1"/>
    <property type="molecule type" value="Genomic_DNA"/>
</dbReference>
<evidence type="ECO:0000313" key="3">
    <source>
        <dbReference type="EMBL" id="EDX71925.1"/>
    </source>
</evidence>
<dbReference type="Gene3D" id="3.90.25.10">
    <property type="entry name" value="UDP-galactose 4-epimerase, domain 1"/>
    <property type="match status" value="1"/>
</dbReference>
<dbReference type="RefSeq" id="WP_006105052.1">
    <property type="nucleotide sequence ID" value="NZ_DS989868.1"/>
</dbReference>
<evidence type="ECO:0000313" key="4">
    <source>
        <dbReference type="Proteomes" id="UP000003835"/>
    </source>
</evidence>
<evidence type="ECO:0000256" key="1">
    <source>
        <dbReference type="ARBA" id="ARBA00007637"/>
    </source>
</evidence>
<gene>
    <name evidence="3" type="ORF">MC7420_5069</name>
</gene>
<dbReference type="OrthoDB" id="9771073at2"/>
<dbReference type="InterPro" id="IPR001509">
    <property type="entry name" value="Epimerase_deHydtase"/>
</dbReference>
<dbReference type="STRING" id="118168.MC7420_5069"/>
<dbReference type="Gene3D" id="3.40.50.720">
    <property type="entry name" value="NAD(P)-binding Rossmann-like Domain"/>
    <property type="match status" value="1"/>
</dbReference>
<dbReference type="HOGENOM" id="CLU_007383_1_7_3"/>
<protein>
    <submittedName>
        <fullName evidence="3">NAD dependent epimerase/dehydratase family</fullName>
    </submittedName>
</protein>
<evidence type="ECO:0000259" key="2">
    <source>
        <dbReference type="Pfam" id="PF01370"/>
    </source>
</evidence>
<dbReference type="Pfam" id="PF01370">
    <property type="entry name" value="Epimerase"/>
    <property type="match status" value="1"/>
</dbReference>
<name>B4W1L0_9CYAN</name>